<proteinExistence type="predicted"/>
<evidence type="ECO:0000313" key="3">
    <source>
        <dbReference type="Proteomes" id="UP000494165"/>
    </source>
</evidence>
<feature type="domain" description="Reverse transcriptase" evidence="1">
    <location>
        <begin position="1"/>
        <end position="207"/>
    </location>
</feature>
<reference evidence="2 3" key="1">
    <citation type="submission" date="2020-04" db="EMBL/GenBank/DDBJ databases">
        <authorList>
            <person name="Alioto T."/>
            <person name="Alioto T."/>
            <person name="Gomez Garrido J."/>
        </authorList>
    </citation>
    <scope>NUCLEOTIDE SEQUENCE [LARGE SCALE GENOMIC DNA]</scope>
</reference>
<organism evidence="2 3">
    <name type="scientific">Cloeon dipterum</name>
    <dbReference type="NCBI Taxonomy" id="197152"/>
    <lineage>
        <taxon>Eukaryota</taxon>
        <taxon>Metazoa</taxon>
        <taxon>Ecdysozoa</taxon>
        <taxon>Arthropoda</taxon>
        <taxon>Hexapoda</taxon>
        <taxon>Insecta</taxon>
        <taxon>Pterygota</taxon>
        <taxon>Palaeoptera</taxon>
        <taxon>Ephemeroptera</taxon>
        <taxon>Pisciforma</taxon>
        <taxon>Baetidae</taxon>
        <taxon>Cloeon</taxon>
    </lineage>
</organism>
<protein>
    <recommendedName>
        <fullName evidence="1">Reverse transcriptase domain-containing protein</fullName>
    </recommendedName>
</protein>
<dbReference type="InterPro" id="IPR000477">
    <property type="entry name" value="RT_dom"/>
</dbReference>
<comment type="caution">
    <text evidence="2">The sequence shown here is derived from an EMBL/GenBank/DDBJ whole genome shotgun (WGS) entry which is preliminary data.</text>
</comment>
<evidence type="ECO:0000259" key="1">
    <source>
        <dbReference type="PROSITE" id="PS50878"/>
    </source>
</evidence>
<evidence type="ECO:0000313" key="2">
    <source>
        <dbReference type="EMBL" id="CAB3374424.1"/>
    </source>
</evidence>
<dbReference type="EMBL" id="CADEPI010000098">
    <property type="protein sequence ID" value="CAB3374424.1"/>
    <property type="molecule type" value="Genomic_DNA"/>
</dbReference>
<sequence length="251" mass="27551">MLDVKSATGPYGIPAILLKNCAATLCPSLTHILQLSLRASDLPMEWKMLPSLPCQRKRLLNKLQFHGVDGAALKWLKKFFVGRSRFVRFNSAHSEPCEATSGVIQGSCLGPLLFNIFVSDLPSVVETNLVRYADDCTMYNKIDTEDDIDVLQEDLSRIDIWCMNNGMKLNGKKCVVMDISRARLPATRSTQSAARCCCTLPRSGFSVCISRGICAGTTTSMSSAIKAMQTLGFAARNLRGCTQRASIECAR</sequence>
<dbReference type="Pfam" id="PF00078">
    <property type="entry name" value="RVT_1"/>
    <property type="match status" value="1"/>
</dbReference>
<accession>A0A8S1D214</accession>
<dbReference type="Proteomes" id="UP000494165">
    <property type="component" value="Unassembled WGS sequence"/>
</dbReference>
<name>A0A8S1D214_9INSE</name>
<dbReference type="AlphaFoldDB" id="A0A8S1D214"/>
<dbReference type="OrthoDB" id="426210at2759"/>
<gene>
    <name evidence="2" type="ORF">CLODIP_2_CD16315</name>
</gene>
<keyword evidence="3" id="KW-1185">Reference proteome</keyword>
<dbReference type="PANTHER" id="PTHR33332">
    <property type="entry name" value="REVERSE TRANSCRIPTASE DOMAIN-CONTAINING PROTEIN"/>
    <property type="match status" value="1"/>
</dbReference>
<dbReference type="PROSITE" id="PS50878">
    <property type="entry name" value="RT_POL"/>
    <property type="match status" value="1"/>
</dbReference>